<dbReference type="Gene3D" id="3.80.10.10">
    <property type="entry name" value="Ribonuclease Inhibitor"/>
    <property type="match status" value="1"/>
</dbReference>
<dbReference type="SUPFAM" id="SSF55383">
    <property type="entry name" value="Copper amine oxidase, domain N"/>
    <property type="match status" value="1"/>
</dbReference>
<comment type="caution">
    <text evidence="2">The sequence shown here is derived from an EMBL/GenBank/DDBJ whole genome shotgun (WGS) entry which is preliminary data.</text>
</comment>
<proteinExistence type="predicted"/>
<evidence type="ECO:0000313" key="3">
    <source>
        <dbReference type="Proteomes" id="UP000824124"/>
    </source>
</evidence>
<name>A0A9D1HIF9_9FIRM</name>
<evidence type="ECO:0000259" key="1">
    <source>
        <dbReference type="Pfam" id="PF07833"/>
    </source>
</evidence>
<dbReference type="Gene3D" id="3.30.457.10">
    <property type="entry name" value="Copper amine oxidase-like, N-terminal domain"/>
    <property type="match status" value="1"/>
</dbReference>
<dbReference type="Pfam" id="PF07833">
    <property type="entry name" value="Cu_amine_oxidN1"/>
    <property type="match status" value="1"/>
</dbReference>
<dbReference type="InterPro" id="IPR012854">
    <property type="entry name" value="Cu_amine_oxidase-like_N"/>
</dbReference>
<dbReference type="AlphaFoldDB" id="A0A9D1HIF9"/>
<feature type="domain" description="Copper amine oxidase-like N-terminal" evidence="1">
    <location>
        <begin position="32"/>
        <end position="140"/>
    </location>
</feature>
<evidence type="ECO:0000313" key="2">
    <source>
        <dbReference type="EMBL" id="HIU09864.1"/>
    </source>
</evidence>
<accession>A0A9D1HIF9</accession>
<dbReference type="Pfam" id="PF13306">
    <property type="entry name" value="LRR_5"/>
    <property type="match status" value="1"/>
</dbReference>
<reference evidence="2" key="1">
    <citation type="submission" date="2020-10" db="EMBL/GenBank/DDBJ databases">
        <authorList>
            <person name="Gilroy R."/>
        </authorList>
    </citation>
    <scope>NUCLEOTIDE SEQUENCE</scope>
    <source>
        <strain evidence="2">2830</strain>
    </source>
</reference>
<dbReference type="EMBL" id="DVMH01000008">
    <property type="protein sequence ID" value="HIU09864.1"/>
    <property type="molecule type" value="Genomic_DNA"/>
</dbReference>
<dbReference type="InterPro" id="IPR036582">
    <property type="entry name" value="Mao_N_sf"/>
</dbReference>
<reference evidence="2" key="2">
    <citation type="journal article" date="2021" name="PeerJ">
        <title>Extensive microbial diversity within the chicken gut microbiome revealed by metagenomics and culture.</title>
        <authorList>
            <person name="Gilroy R."/>
            <person name="Ravi A."/>
            <person name="Getino M."/>
            <person name="Pursley I."/>
            <person name="Horton D.L."/>
            <person name="Alikhan N.F."/>
            <person name="Baker D."/>
            <person name="Gharbi K."/>
            <person name="Hall N."/>
            <person name="Watson M."/>
            <person name="Adriaenssens E.M."/>
            <person name="Foster-Nyarko E."/>
            <person name="Jarju S."/>
            <person name="Secka A."/>
            <person name="Antonio M."/>
            <person name="Oren A."/>
            <person name="Chaudhuri R.R."/>
            <person name="La Ragione R."/>
            <person name="Hildebrand F."/>
            <person name="Pallen M.J."/>
        </authorList>
    </citation>
    <scope>NUCLEOTIDE SEQUENCE</scope>
    <source>
        <strain evidence="2">2830</strain>
    </source>
</reference>
<organism evidence="2 3">
    <name type="scientific">Candidatus Avidehalobacter gallistercoris</name>
    <dbReference type="NCBI Taxonomy" id="2840694"/>
    <lineage>
        <taxon>Bacteria</taxon>
        <taxon>Bacillati</taxon>
        <taxon>Bacillota</taxon>
        <taxon>Clostridia</taxon>
        <taxon>Eubacteriales</taxon>
        <taxon>Peptococcaceae</taxon>
        <taxon>Peptococcaceae incertae sedis</taxon>
        <taxon>Candidatus Avidehalobacter</taxon>
    </lineage>
</organism>
<dbReference type="InterPro" id="IPR026906">
    <property type="entry name" value="LRR_5"/>
</dbReference>
<dbReference type="InterPro" id="IPR032675">
    <property type="entry name" value="LRR_dom_sf"/>
</dbReference>
<gene>
    <name evidence="2" type="ORF">IAB00_01205</name>
</gene>
<protein>
    <submittedName>
        <fullName evidence="2">Leucine-rich repeat protein</fullName>
    </submittedName>
</protein>
<sequence>MIKRLFAIILFAIIFSHAYLTITLAANIPIYLNGQQQDINALFDNGRTMLPIQSCAEMFGMSVDYHSKGAEIAIMSCNAERYELHIGSDEIICSNNSEVVAKMDRPPLVRNETVYLPISFLKDIFYIEVEWNSTDRAIYIIAEPLVIKNNSLLLYRGNDKTVDLQDLNINTIGNSAFWNKQINEIVLPDVLERIEFGAFYGNDFSSIIIPENVREIEDWAFCNCLSLKYIEIPPNVTKIGSQAFISEDDELIYDTKFPNQKYTNNIVIGCYAGSAAEQFAKAHKMPYKLLE</sequence>
<dbReference type="Proteomes" id="UP000824124">
    <property type="component" value="Unassembled WGS sequence"/>
</dbReference>